<feature type="region of interest" description="Disordered" evidence="1">
    <location>
        <begin position="121"/>
        <end position="191"/>
    </location>
</feature>
<feature type="region of interest" description="Disordered" evidence="1">
    <location>
        <begin position="214"/>
        <end position="366"/>
    </location>
</feature>
<feature type="compositionally biased region" description="Polar residues" evidence="1">
    <location>
        <begin position="1"/>
        <end position="53"/>
    </location>
</feature>
<protein>
    <submittedName>
        <fullName evidence="2">Uncharacterized protein</fullName>
    </submittedName>
</protein>
<feature type="compositionally biased region" description="Low complexity" evidence="1">
    <location>
        <begin position="278"/>
        <end position="300"/>
    </location>
</feature>
<feature type="region of interest" description="Disordered" evidence="1">
    <location>
        <begin position="1"/>
        <end position="69"/>
    </location>
</feature>
<evidence type="ECO:0000313" key="3">
    <source>
        <dbReference type="Proteomes" id="UP000663874"/>
    </source>
</evidence>
<comment type="caution">
    <text evidence="2">The sequence shown here is derived from an EMBL/GenBank/DDBJ whole genome shotgun (WGS) entry which is preliminary data.</text>
</comment>
<name>A0A820EXL5_9BILA</name>
<gene>
    <name evidence="2" type="ORF">FNK824_LOCUS38760</name>
</gene>
<proteinExistence type="predicted"/>
<organism evidence="2 3">
    <name type="scientific">Rotaria sordida</name>
    <dbReference type="NCBI Taxonomy" id="392033"/>
    <lineage>
        <taxon>Eukaryota</taxon>
        <taxon>Metazoa</taxon>
        <taxon>Spiralia</taxon>
        <taxon>Gnathifera</taxon>
        <taxon>Rotifera</taxon>
        <taxon>Eurotatoria</taxon>
        <taxon>Bdelloidea</taxon>
        <taxon>Philodinida</taxon>
        <taxon>Philodinidae</taxon>
        <taxon>Rotaria</taxon>
    </lineage>
</organism>
<dbReference type="Proteomes" id="UP000663874">
    <property type="component" value="Unassembled WGS sequence"/>
</dbReference>
<dbReference type="EMBL" id="CAJOBE010023027">
    <property type="protein sequence ID" value="CAF4254159.1"/>
    <property type="molecule type" value="Genomic_DNA"/>
</dbReference>
<feature type="region of interest" description="Disordered" evidence="1">
    <location>
        <begin position="412"/>
        <end position="445"/>
    </location>
</feature>
<feature type="compositionally biased region" description="Polar residues" evidence="1">
    <location>
        <begin position="217"/>
        <end position="277"/>
    </location>
</feature>
<reference evidence="2" key="1">
    <citation type="submission" date="2021-02" db="EMBL/GenBank/DDBJ databases">
        <authorList>
            <person name="Nowell W R."/>
        </authorList>
    </citation>
    <scope>NUCLEOTIDE SEQUENCE</scope>
</reference>
<evidence type="ECO:0000313" key="2">
    <source>
        <dbReference type="EMBL" id="CAF4254159.1"/>
    </source>
</evidence>
<feature type="compositionally biased region" description="Basic and acidic residues" evidence="1">
    <location>
        <begin position="412"/>
        <end position="422"/>
    </location>
</feature>
<evidence type="ECO:0000256" key="1">
    <source>
        <dbReference type="SAM" id="MobiDB-lite"/>
    </source>
</evidence>
<sequence>DHQESNKSFNQNQEEIIESTDNTSQEIHQTSSEISKSSIPIDQSLPSDEQLSPTDDEVSSEIPKFPHLFTLSEDQPISIDFGQSPTTSEGVQIYLITASTDETTPISNSVPILTQMYRPFSADAEDGQKPSNILESSSSSIPVSTDIEVSPEVEKSSIASTISDDQQDSSEIHPASSIQLEDKEQSSETYPSLSTILKEIQAISEFSHIGKEVLSEAQKSPTSPTNIASVSFDIHQSSSTSQENQQITSDVQRSSTNSSNEQPLFTESINPSIVLDNQQQASTFSQEQSTSSEIEQSSITDENIQEQTSPIAANEYESISHDTTAEEVDEKQELVEPSNDDEDNDVKHDETGNVTTIDSDHNDTRQSADSIELLPIDEHDTNQIDRRESLAFKTPCFSQEEDINQFEDNESTLKQDEIKPEEQINSSDQYEIEENTKDNFISSPGYYGNLNDSTYLNHERLNKQSLVDVEGNNTNLIKDK</sequence>
<feature type="non-terminal residue" evidence="2">
    <location>
        <position position="1"/>
    </location>
</feature>
<feature type="non-terminal residue" evidence="2">
    <location>
        <position position="480"/>
    </location>
</feature>
<accession>A0A820EXL5</accession>
<feature type="compositionally biased region" description="Polar residues" evidence="1">
    <location>
        <begin position="301"/>
        <end position="311"/>
    </location>
</feature>
<dbReference type="AlphaFoldDB" id="A0A820EXL5"/>